<dbReference type="InParanoid" id="A0A2P5HM98"/>
<evidence type="ECO:0000313" key="2">
    <source>
        <dbReference type="EMBL" id="POS71365.1"/>
    </source>
</evidence>
<dbReference type="PANTHER" id="PTHR47843:SF5">
    <property type="entry name" value="BTB_POZ DOMAIN PROTEIN"/>
    <property type="match status" value="1"/>
</dbReference>
<proteinExistence type="predicted"/>
<protein>
    <recommendedName>
        <fullName evidence="1">BTB domain-containing protein</fullName>
    </recommendedName>
</protein>
<dbReference type="PANTHER" id="PTHR47843">
    <property type="entry name" value="BTB DOMAIN-CONTAINING PROTEIN-RELATED"/>
    <property type="match status" value="1"/>
</dbReference>
<dbReference type="EMBL" id="MAVT02001292">
    <property type="protein sequence ID" value="POS71365.1"/>
    <property type="molecule type" value="Genomic_DNA"/>
</dbReference>
<dbReference type="InterPro" id="IPR011333">
    <property type="entry name" value="SKP1/BTB/POZ_sf"/>
</dbReference>
<dbReference type="OrthoDB" id="6359816at2759"/>
<dbReference type="PROSITE" id="PS50097">
    <property type="entry name" value="BTB"/>
    <property type="match status" value="1"/>
</dbReference>
<name>A0A2P5HM98_DIAHE</name>
<dbReference type="Pfam" id="PF00651">
    <property type="entry name" value="BTB"/>
    <property type="match status" value="1"/>
</dbReference>
<dbReference type="Gene3D" id="3.30.710.10">
    <property type="entry name" value="Potassium Channel Kv1.1, Chain A"/>
    <property type="match status" value="1"/>
</dbReference>
<evidence type="ECO:0000313" key="3">
    <source>
        <dbReference type="Proteomes" id="UP000094444"/>
    </source>
</evidence>
<evidence type="ECO:0000259" key="1">
    <source>
        <dbReference type="PROSITE" id="PS50097"/>
    </source>
</evidence>
<keyword evidence="3" id="KW-1185">Reference proteome</keyword>
<organism evidence="2 3">
    <name type="scientific">Diaporthe helianthi</name>
    <dbReference type="NCBI Taxonomy" id="158607"/>
    <lineage>
        <taxon>Eukaryota</taxon>
        <taxon>Fungi</taxon>
        <taxon>Dikarya</taxon>
        <taxon>Ascomycota</taxon>
        <taxon>Pezizomycotina</taxon>
        <taxon>Sordariomycetes</taxon>
        <taxon>Sordariomycetidae</taxon>
        <taxon>Diaporthales</taxon>
        <taxon>Diaporthaceae</taxon>
        <taxon>Diaporthe</taxon>
    </lineage>
</organism>
<sequence>MATTTAAAVEHNSGDLELLSSGNFSDVKVVCGDRSWKFHGAILVPRCMWFRKALTGAFTEATTRKITLEEQDPICIDLLLKYIYGGGEQRSSPM</sequence>
<comment type="caution">
    <text evidence="2">The sequence shown here is derived from an EMBL/GenBank/DDBJ whole genome shotgun (WGS) entry which is preliminary data.</text>
</comment>
<gene>
    <name evidence="2" type="ORF">DHEL01_v210241</name>
</gene>
<dbReference type="SUPFAM" id="SSF54695">
    <property type="entry name" value="POZ domain"/>
    <property type="match status" value="1"/>
</dbReference>
<dbReference type="AlphaFoldDB" id="A0A2P5HM98"/>
<feature type="domain" description="BTB" evidence="1">
    <location>
        <begin position="25"/>
        <end position="92"/>
    </location>
</feature>
<dbReference type="CDD" id="cd18186">
    <property type="entry name" value="BTB_POZ_ZBTB_KLHL-like"/>
    <property type="match status" value="1"/>
</dbReference>
<dbReference type="InterPro" id="IPR000210">
    <property type="entry name" value="BTB/POZ_dom"/>
</dbReference>
<accession>A0A2P5HM98</accession>
<dbReference type="Proteomes" id="UP000094444">
    <property type="component" value="Unassembled WGS sequence"/>
</dbReference>
<reference evidence="2" key="1">
    <citation type="submission" date="2017-09" db="EMBL/GenBank/DDBJ databases">
        <title>Polyketide synthases of a Diaporthe helianthi virulent isolate.</title>
        <authorList>
            <person name="Baroncelli R."/>
        </authorList>
    </citation>
    <scope>NUCLEOTIDE SEQUENCE [LARGE SCALE GENOMIC DNA]</scope>
    <source>
        <strain evidence="2">7/96</strain>
    </source>
</reference>